<name>A0A1N7S8I5_9BURK</name>
<evidence type="ECO:0000313" key="1">
    <source>
        <dbReference type="EMBL" id="SIT43673.1"/>
    </source>
</evidence>
<evidence type="ECO:0008006" key="3">
    <source>
        <dbReference type="Google" id="ProtNLM"/>
    </source>
</evidence>
<dbReference type="GO" id="GO:0019068">
    <property type="term" value="P:virion assembly"/>
    <property type="evidence" value="ECO:0007669"/>
    <property type="project" value="InterPro"/>
</dbReference>
<dbReference type="Pfam" id="PF05354">
    <property type="entry name" value="Phage_attach"/>
    <property type="match status" value="1"/>
</dbReference>
<dbReference type="AlphaFoldDB" id="A0A1N7S8I5"/>
<dbReference type="RefSeq" id="WP_143810998.1">
    <property type="nucleotide sequence ID" value="NZ_CYGY02000035.1"/>
</dbReference>
<comment type="caution">
    <text evidence="1">The sequence shown here is derived from an EMBL/GenBank/DDBJ whole genome shotgun (WGS) entry which is preliminary data.</text>
</comment>
<dbReference type="EMBL" id="CYGY02000035">
    <property type="protein sequence ID" value="SIT43673.1"/>
    <property type="molecule type" value="Genomic_DNA"/>
</dbReference>
<dbReference type="InterPro" id="IPR053734">
    <property type="entry name" value="Phage_Head-Tail_Connect_sf"/>
</dbReference>
<dbReference type="Gene3D" id="2.40.10.180">
    <property type="entry name" value="Phage tail proteins"/>
    <property type="match status" value="1"/>
</dbReference>
<sequence length="116" mass="12607">MPFDWRAVTDRMNGVVMKTFGEAERVLYMPVSGAASYVIDGVFDEAFLELSIVDGAQVATVQPRLGIQQSQFASAPVQDDQLQIIRTGLIYVVREARLDGWGGGGLMLNLVSNVDG</sequence>
<accession>A0A1N7S8I5</accession>
<dbReference type="InterPro" id="IPR008018">
    <property type="entry name" value="Phage_tail_attach_FII"/>
</dbReference>
<dbReference type="OrthoDB" id="8595390at2"/>
<keyword evidence="2" id="KW-1185">Reference proteome</keyword>
<gene>
    <name evidence="1" type="ORF">BN2476_350228</name>
</gene>
<protein>
    <recommendedName>
        <fullName evidence="3">Phage protein</fullName>
    </recommendedName>
</protein>
<evidence type="ECO:0000313" key="2">
    <source>
        <dbReference type="Proteomes" id="UP000195569"/>
    </source>
</evidence>
<reference evidence="1" key="1">
    <citation type="submission" date="2016-12" db="EMBL/GenBank/DDBJ databases">
        <authorList>
            <person name="Moulin L."/>
        </authorList>
    </citation>
    <scope>NUCLEOTIDE SEQUENCE [LARGE SCALE GENOMIC DNA]</scope>
    <source>
        <strain evidence="1">STM 7183</strain>
    </source>
</reference>
<organism evidence="1 2">
    <name type="scientific">Paraburkholderia piptadeniae</name>
    <dbReference type="NCBI Taxonomy" id="1701573"/>
    <lineage>
        <taxon>Bacteria</taxon>
        <taxon>Pseudomonadati</taxon>
        <taxon>Pseudomonadota</taxon>
        <taxon>Betaproteobacteria</taxon>
        <taxon>Burkholderiales</taxon>
        <taxon>Burkholderiaceae</taxon>
        <taxon>Paraburkholderia</taxon>
    </lineage>
</organism>
<dbReference type="Proteomes" id="UP000195569">
    <property type="component" value="Unassembled WGS sequence"/>
</dbReference>
<proteinExistence type="predicted"/>